<gene>
    <name evidence="2" type="ORF">METZ01_LOCUS327229</name>
</gene>
<dbReference type="Gene3D" id="3.40.50.1820">
    <property type="entry name" value="alpha/beta hydrolase"/>
    <property type="match status" value="1"/>
</dbReference>
<evidence type="ECO:0000259" key="1">
    <source>
        <dbReference type="Pfam" id="PF12697"/>
    </source>
</evidence>
<dbReference type="PANTHER" id="PTHR43798">
    <property type="entry name" value="MONOACYLGLYCEROL LIPASE"/>
    <property type="match status" value="1"/>
</dbReference>
<dbReference type="SUPFAM" id="SSF53474">
    <property type="entry name" value="alpha/beta-Hydrolases"/>
    <property type="match status" value="1"/>
</dbReference>
<sequence length="247" mass="27686">VYIRRDGDGPDIFVGIHGWSGSHRTFDPLLPLIPKNVTLYSLDLPGHGASGVPEQWDLNAISDTIISELDRQCDGRFTLIGMCSGALISLFVAMKRGNRIDRLIVIDPFAYMPWYFKVFLNGNLGWCLYVSTFANPVGRWITNTALKTKRTENTDLTDSFATIDHSVTYGYLKLFATLDGIEAFSELSMPIDIAYGENTFGGVKRSLRFWQGIWPHAKTWEMKGAGHLPLQEATDQLANIIFKHHAS</sequence>
<dbReference type="GO" id="GO:0016020">
    <property type="term" value="C:membrane"/>
    <property type="evidence" value="ECO:0007669"/>
    <property type="project" value="TreeGrafter"/>
</dbReference>
<feature type="domain" description="AB hydrolase-1" evidence="1">
    <location>
        <begin position="14"/>
        <end position="239"/>
    </location>
</feature>
<proteinExistence type="predicted"/>
<dbReference type="PANTHER" id="PTHR43798:SF33">
    <property type="entry name" value="HYDROLASE, PUTATIVE (AFU_ORTHOLOGUE AFUA_2G14860)-RELATED"/>
    <property type="match status" value="1"/>
</dbReference>
<dbReference type="AlphaFoldDB" id="A0A382PNY4"/>
<dbReference type="InterPro" id="IPR050266">
    <property type="entry name" value="AB_hydrolase_sf"/>
</dbReference>
<dbReference type="Pfam" id="PF12697">
    <property type="entry name" value="Abhydrolase_6"/>
    <property type="match status" value="1"/>
</dbReference>
<dbReference type="InterPro" id="IPR029058">
    <property type="entry name" value="AB_hydrolase_fold"/>
</dbReference>
<evidence type="ECO:0000313" key="2">
    <source>
        <dbReference type="EMBL" id="SVC74375.1"/>
    </source>
</evidence>
<dbReference type="InterPro" id="IPR000073">
    <property type="entry name" value="AB_hydrolase_1"/>
</dbReference>
<reference evidence="2" key="1">
    <citation type="submission" date="2018-05" db="EMBL/GenBank/DDBJ databases">
        <authorList>
            <person name="Lanie J.A."/>
            <person name="Ng W.-L."/>
            <person name="Kazmierczak K.M."/>
            <person name="Andrzejewski T.M."/>
            <person name="Davidsen T.M."/>
            <person name="Wayne K.J."/>
            <person name="Tettelin H."/>
            <person name="Glass J.I."/>
            <person name="Rusch D."/>
            <person name="Podicherti R."/>
            <person name="Tsui H.-C.T."/>
            <person name="Winkler M.E."/>
        </authorList>
    </citation>
    <scope>NUCLEOTIDE SEQUENCE</scope>
</reference>
<dbReference type="EMBL" id="UINC01108346">
    <property type="protein sequence ID" value="SVC74375.1"/>
    <property type="molecule type" value="Genomic_DNA"/>
</dbReference>
<protein>
    <recommendedName>
        <fullName evidence="1">AB hydrolase-1 domain-containing protein</fullName>
    </recommendedName>
</protein>
<accession>A0A382PNY4</accession>
<name>A0A382PNY4_9ZZZZ</name>
<organism evidence="2">
    <name type="scientific">marine metagenome</name>
    <dbReference type="NCBI Taxonomy" id="408172"/>
    <lineage>
        <taxon>unclassified sequences</taxon>
        <taxon>metagenomes</taxon>
        <taxon>ecological metagenomes</taxon>
    </lineage>
</organism>
<feature type="non-terminal residue" evidence="2">
    <location>
        <position position="1"/>
    </location>
</feature>